<dbReference type="SUPFAM" id="SSF141868">
    <property type="entry name" value="EAL domain-like"/>
    <property type="match status" value="1"/>
</dbReference>
<dbReference type="CDD" id="cd01948">
    <property type="entry name" value="EAL"/>
    <property type="match status" value="1"/>
</dbReference>
<dbReference type="PROSITE" id="PS50883">
    <property type="entry name" value="EAL"/>
    <property type="match status" value="1"/>
</dbReference>
<dbReference type="Proteomes" id="UP001301388">
    <property type="component" value="Unassembled WGS sequence"/>
</dbReference>
<dbReference type="EMBL" id="JAYGIE010000110">
    <property type="protein sequence ID" value="MEA5480112.1"/>
    <property type="molecule type" value="Genomic_DNA"/>
</dbReference>
<dbReference type="InterPro" id="IPR029787">
    <property type="entry name" value="Nucleotide_cyclase"/>
</dbReference>
<gene>
    <name evidence="5" type="ORF">VB774_20985</name>
</gene>
<dbReference type="SMART" id="SM00448">
    <property type="entry name" value="REC"/>
    <property type="match status" value="1"/>
</dbReference>
<evidence type="ECO:0000259" key="4">
    <source>
        <dbReference type="PROSITE" id="PS50887"/>
    </source>
</evidence>
<dbReference type="NCBIfam" id="TIGR00254">
    <property type="entry name" value="GGDEF"/>
    <property type="match status" value="1"/>
</dbReference>
<dbReference type="Pfam" id="PF00563">
    <property type="entry name" value="EAL"/>
    <property type="match status" value="1"/>
</dbReference>
<dbReference type="Gene3D" id="3.20.20.450">
    <property type="entry name" value="EAL domain"/>
    <property type="match status" value="1"/>
</dbReference>
<dbReference type="PROSITE" id="PS50887">
    <property type="entry name" value="GGDEF"/>
    <property type="match status" value="1"/>
</dbReference>
<dbReference type="PANTHER" id="PTHR33121">
    <property type="entry name" value="CYCLIC DI-GMP PHOSPHODIESTERASE PDEF"/>
    <property type="match status" value="1"/>
</dbReference>
<dbReference type="Pfam" id="PF00072">
    <property type="entry name" value="Response_reg"/>
    <property type="match status" value="1"/>
</dbReference>
<dbReference type="InterPro" id="IPR050706">
    <property type="entry name" value="Cyclic-di-GMP_PDE-like"/>
</dbReference>
<dbReference type="PROSITE" id="PS50110">
    <property type="entry name" value="RESPONSE_REGULATORY"/>
    <property type="match status" value="1"/>
</dbReference>
<proteinExistence type="predicted"/>
<dbReference type="Pfam" id="PF00990">
    <property type="entry name" value="GGDEF"/>
    <property type="match status" value="1"/>
</dbReference>
<evidence type="ECO:0000259" key="2">
    <source>
        <dbReference type="PROSITE" id="PS50110"/>
    </source>
</evidence>
<feature type="domain" description="Response regulatory" evidence="2">
    <location>
        <begin position="5"/>
        <end position="129"/>
    </location>
</feature>
<dbReference type="SMART" id="SM00052">
    <property type="entry name" value="EAL"/>
    <property type="match status" value="1"/>
</dbReference>
<organism evidence="5 6">
    <name type="scientific">Pseudanabaena galeata UHCC 0370</name>
    <dbReference type="NCBI Taxonomy" id="3110310"/>
    <lineage>
        <taxon>Bacteria</taxon>
        <taxon>Bacillati</taxon>
        <taxon>Cyanobacteriota</taxon>
        <taxon>Cyanophyceae</taxon>
        <taxon>Pseudanabaenales</taxon>
        <taxon>Pseudanabaenaceae</taxon>
        <taxon>Pseudanabaena</taxon>
    </lineage>
</organism>
<keyword evidence="1" id="KW-0597">Phosphoprotein</keyword>
<dbReference type="InterPro" id="IPR000160">
    <property type="entry name" value="GGDEF_dom"/>
</dbReference>
<dbReference type="RefSeq" id="WP_323263200.1">
    <property type="nucleotide sequence ID" value="NZ_JAYGIE010000110.1"/>
</dbReference>
<dbReference type="InterPro" id="IPR035919">
    <property type="entry name" value="EAL_sf"/>
</dbReference>
<dbReference type="Gene3D" id="3.30.70.270">
    <property type="match status" value="1"/>
</dbReference>
<dbReference type="Gene3D" id="3.40.50.2300">
    <property type="match status" value="1"/>
</dbReference>
<dbReference type="InterPro" id="IPR001789">
    <property type="entry name" value="Sig_transdc_resp-reg_receiver"/>
</dbReference>
<reference evidence="5 6" key="1">
    <citation type="submission" date="2023-12" db="EMBL/GenBank/DDBJ databases">
        <title>Baltic Sea Cyanobacteria.</title>
        <authorList>
            <person name="Delbaje E."/>
            <person name="Fewer D.P."/>
            <person name="Shishido T.K."/>
        </authorList>
    </citation>
    <scope>NUCLEOTIDE SEQUENCE [LARGE SCALE GENOMIC DNA]</scope>
    <source>
        <strain evidence="5 6">UHCC 0370</strain>
    </source>
</reference>
<evidence type="ECO:0000256" key="1">
    <source>
        <dbReference type="PROSITE-ProRule" id="PRU00169"/>
    </source>
</evidence>
<accession>A0ABU5TP46</accession>
<dbReference type="CDD" id="cd01949">
    <property type="entry name" value="GGDEF"/>
    <property type="match status" value="1"/>
</dbReference>
<dbReference type="SMART" id="SM00267">
    <property type="entry name" value="GGDEF"/>
    <property type="match status" value="1"/>
</dbReference>
<feature type="modified residue" description="4-aspartylphosphate" evidence="1">
    <location>
        <position position="62"/>
    </location>
</feature>
<sequence length="585" mass="66316">MKKPSILVVDDEPDNFDVIETLLSTSDDFEQENQDYNLHYAANGKDAISSLEIFQPDLILLDVMMPDMDGIEVCRRIKAMPQWSAVPIIVVTALTTKKDLAQCLFAGADDFISKPVNRLELTARVRSMIRIHQQYQQLATFNTQLEAMVQSRTAQLQNMLLEDSLTKLPSRTFLVQELKGRLQGGDSSLALVYIDCDQFKLVNGSFGHAVGNQLLIAIAQRLQKHLRPHDLLARMGGDEFCFLLQGIEEEISLEPFLQEILQSFTQPFAVANCEIFITVCMGIALGKYSDQKPEELLQDADTAMYQAKLRGKDSHQIFDRQMHLAMYNRLILENDLQRALELQEFILFYQPIIELQTQKLVGFEALVRWRHPERGMVSPAEFIPSMEMTGLIVPVGMLVFKQACEQLYAWQQQGWTELTMSINLSVRQFSCTTLLADIDHIIAETQANPAHIKLEITESAIMDNAETAIAITKELRSRQIQISIDDFGTGYSSLGYLHRFPVDNLKIDRSFVSQIQTENRNYHVVDTIIALSNQLGLAVIAEGIETKEQLEWLQKVGCQYGQGYLFSKPLPASEVEKVYLQSPLL</sequence>
<dbReference type="SUPFAM" id="SSF55073">
    <property type="entry name" value="Nucleotide cyclase"/>
    <property type="match status" value="1"/>
</dbReference>
<comment type="caution">
    <text evidence="5">The sequence shown here is derived from an EMBL/GenBank/DDBJ whole genome shotgun (WGS) entry which is preliminary data.</text>
</comment>
<protein>
    <submittedName>
        <fullName evidence="5">EAL domain-containing protein</fullName>
    </submittedName>
</protein>
<evidence type="ECO:0000313" key="6">
    <source>
        <dbReference type="Proteomes" id="UP001301388"/>
    </source>
</evidence>
<keyword evidence="6" id="KW-1185">Reference proteome</keyword>
<feature type="domain" description="GGDEF" evidence="4">
    <location>
        <begin position="187"/>
        <end position="320"/>
    </location>
</feature>
<dbReference type="InterPro" id="IPR001633">
    <property type="entry name" value="EAL_dom"/>
</dbReference>
<dbReference type="PANTHER" id="PTHR33121:SF70">
    <property type="entry name" value="SIGNALING PROTEIN YKOW"/>
    <property type="match status" value="1"/>
</dbReference>
<dbReference type="SUPFAM" id="SSF52172">
    <property type="entry name" value="CheY-like"/>
    <property type="match status" value="1"/>
</dbReference>
<feature type="domain" description="EAL" evidence="3">
    <location>
        <begin position="329"/>
        <end position="583"/>
    </location>
</feature>
<dbReference type="InterPro" id="IPR043128">
    <property type="entry name" value="Rev_trsase/Diguanyl_cyclase"/>
</dbReference>
<dbReference type="InterPro" id="IPR011006">
    <property type="entry name" value="CheY-like_superfamily"/>
</dbReference>
<name>A0ABU5TP46_9CYAN</name>
<evidence type="ECO:0000313" key="5">
    <source>
        <dbReference type="EMBL" id="MEA5480112.1"/>
    </source>
</evidence>
<evidence type="ECO:0000259" key="3">
    <source>
        <dbReference type="PROSITE" id="PS50883"/>
    </source>
</evidence>